<reference evidence="1 2" key="1">
    <citation type="journal article" date="2019" name="PLoS Pathog.">
        <title>Genome sequence of the bovine parasite Schistosoma bovis Tanzania.</title>
        <authorList>
            <person name="Oey H."/>
            <person name="Zakrzewski M."/>
            <person name="Gobert G."/>
            <person name="Gravermann K."/>
            <person name="Stoye J."/>
            <person name="Jones M."/>
            <person name="Mcmanus D."/>
            <person name="Krause L."/>
        </authorList>
    </citation>
    <scope>NUCLEOTIDE SEQUENCE [LARGE SCALE GENOMIC DNA]</scope>
    <source>
        <strain evidence="1 2">TAN1997</strain>
    </source>
</reference>
<accession>A0A430QT92</accession>
<evidence type="ECO:0000313" key="1">
    <source>
        <dbReference type="EMBL" id="RTG90925.1"/>
    </source>
</evidence>
<comment type="caution">
    <text evidence="1">The sequence shown here is derived from an EMBL/GenBank/DDBJ whole genome shotgun (WGS) entry which is preliminary data.</text>
</comment>
<keyword evidence="2" id="KW-1185">Reference proteome</keyword>
<protein>
    <submittedName>
        <fullName evidence="1">Uncharacterized protein</fullName>
    </submittedName>
</protein>
<name>A0A430QT92_SCHBO</name>
<dbReference type="AlphaFoldDB" id="A0A430QT92"/>
<sequence>MFNLLLIFFPDVFPDEKENIDILSSWLILFQFDGR</sequence>
<dbReference type="Proteomes" id="UP000290809">
    <property type="component" value="Unassembled WGS sequence"/>
</dbReference>
<organism evidence="1 2">
    <name type="scientific">Schistosoma bovis</name>
    <name type="common">Blood fluke</name>
    <dbReference type="NCBI Taxonomy" id="6184"/>
    <lineage>
        <taxon>Eukaryota</taxon>
        <taxon>Metazoa</taxon>
        <taxon>Spiralia</taxon>
        <taxon>Lophotrochozoa</taxon>
        <taxon>Platyhelminthes</taxon>
        <taxon>Trematoda</taxon>
        <taxon>Digenea</taxon>
        <taxon>Strigeidida</taxon>
        <taxon>Schistosomatoidea</taxon>
        <taxon>Schistosomatidae</taxon>
        <taxon>Schistosoma</taxon>
    </lineage>
</organism>
<proteinExistence type="predicted"/>
<dbReference type="EMBL" id="QMKO01000956">
    <property type="protein sequence ID" value="RTG90925.1"/>
    <property type="molecule type" value="Genomic_DNA"/>
</dbReference>
<evidence type="ECO:0000313" key="2">
    <source>
        <dbReference type="Proteomes" id="UP000290809"/>
    </source>
</evidence>
<gene>
    <name evidence="1" type="ORF">DC041_0003696</name>
</gene>